<dbReference type="EC" id="3.2.1.2" evidence="3"/>
<name>A0AAX6FN81_IRIPA</name>
<dbReference type="Gene3D" id="3.20.20.80">
    <property type="entry name" value="Glycosidases"/>
    <property type="match status" value="1"/>
</dbReference>
<dbReference type="PANTHER" id="PTHR31352:SF40">
    <property type="entry name" value="BETA-AMYLASE 6"/>
    <property type="match status" value="1"/>
</dbReference>
<dbReference type="Proteomes" id="UP001140949">
    <property type="component" value="Unassembled WGS sequence"/>
</dbReference>
<dbReference type="EMBL" id="JANAVB010027936">
    <property type="protein sequence ID" value="KAJ6817475.1"/>
    <property type="molecule type" value="Genomic_DNA"/>
</dbReference>
<dbReference type="GO" id="GO:0000272">
    <property type="term" value="P:polysaccharide catabolic process"/>
    <property type="evidence" value="ECO:0007669"/>
    <property type="project" value="UniProtKB-KW"/>
</dbReference>
<evidence type="ECO:0000313" key="6">
    <source>
        <dbReference type="EMBL" id="KAJ6817475.1"/>
    </source>
</evidence>
<dbReference type="PRINTS" id="PR00842">
    <property type="entry name" value="GLHYDLASE14B"/>
</dbReference>
<gene>
    <name evidence="6" type="ORF">M6B38_411385</name>
</gene>
<keyword evidence="7" id="KW-1185">Reference proteome</keyword>
<evidence type="ECO:0000256" key="1">
    <source>
        <dbReference type="ARBA" id="ARBA00000546"/>
    </source>
</evidence>
<evidence type="ECO:0000256" key="3">
    <source>
        <dbReference type="ARBA" id="ARBA00012594"/>
    </source>
</evidence>
<dbReference type="SUPFAM" id="SSF51445">
    <property type="entry name" value="(Trans)glycosidases"/>
    <property type="match status" value="1"/>
</dbReference>
<dbReference type="AlphaFoldDB" id="A0AAX6FN81"/>
<dbReference type="InterPro" id="IPR001554">
    <property type="entry name" value="Glyco_hydro_14"/>
</dbReference>
<keyword evidence="5" id="KW-0624">Polysaccharide degradation</keyword>
<organism evidence="6 7">
    <name type="scientific">Iris pallida</name>
    <name type="common">Sweet iris</name>
    <dbReference type="NCBI Taxonomy" id="29817"/>
    <lineage>
        <taxon>Eukaryota</taxon>
        <taxon>Viridiplantae</taxon>
        <taxon>Streptophyta</taxon>
        <taxon>Embryophyta</taxon>
        <taxon>Tracheophyta</taxon>
        <taxon>Spermatophyta</taxon>
        <taxon>Magnoliopsida</taxon>
        <taxon>Liliopsida</taxon>
        <taxon>Asparagales</taxon>
        <taxon>Iridaceae</taxon>
        <taxon>Iridoideae</taxon>
        <taxon>Irideae</taxon>
        <taxon>Iris</taxon>
    </lineage>
</organism>
<evidence type="ECO:0000313" key="7">
    <source>
        <dbReference type="Proteomes" id="UP001140949"/>
    </source>
</evidence>
<sequence>MLSRHYCTLNFICVEMGNFEQSEELRAHPSNLFNRYLVMLEWRISKWDESFLNRYDEKAYNKILKIARPNGVNREGAPKLRIGALTYLCLGDDLLETNNFNLFKIFVKKCMLIC</sequence>
<protein>
    <recommendedName>
        <fullName evidence="3">beta-amylase</fullName>
        <ecNumber evidence="3">3.2.1.2</ecNumber>
    </recommendedName>
</protein>
<evidence type="ECO:0000256" key="5">
    <source>
        <dbReference type="ARBA" id="ARBA00023326"/>
    </source>
</evidence>
<accession>A0AAX6FN81</accession>
<reference evidence="6" key="2">
    <citation type="submission" date="2023-04" db="EMBL/GenBank/DDBJ databases">
        <authorList>
            <person name="Bruccoleri R.E."/>
            <person name="Oakeley E.J."/>
            <person name="Faust A.-M."/>
            <person name="Dessus-Babus S."/>
            <person name="Altorfer M."/>
            <person name="Burckhardt D."/>
            <person name="Oertli M."/>
            <person name="Naumann U."/>
            <person name="Petersen F."/>
            <person name="Wong J."/>
        </authorList>
    </citation>
    <scope>NUCLEOTIDE SEQUENCE</scope>
    <source>
        <strain evidence="6">GSM-AAB239-AS_SAM_17_03QT</strain>
        <tissue evidence="6">Leaf</tissue>
    </source>
</reference>
<dbReference type="GO" id="GO:0016161">
    <property type="term" value="F:beta-amylase activity"/>
    <property type="evidence" value="ECO:0007669"/>
    <property type="project" value="UniProtKB-EC"/>
</dbReference>
<proteinExistence type="inferred from homology"/>
<comment type="caution">
    <text evidence="6">The sequence shown here is derived from an EMBL/GenBank/DDBJ whole genome shotgun (WGS) entry which is preliminary data.</text>
</comment>
<dbReference type="PANTHER" id="PTHR31352">
    <property type="entry name" value="BETA-AMYLASE 1, CHLOROPLASTIC"/>
    <property type="match status" value="1"/>
</dbReference>
<dbReference type="InterPro" id="IPR001371">
    <property type="entry name" value="Glyco_hydro_14B_pln"/>
</dbReference>
<dbReference type="InterPro" id="IPR017853">
    <property type="entry name" value="GH"/>
</dbReference>
<comment type="similarity">
    <text evidence="2">Belongs to the glycosyl hydrolase 14 family.</text>
</comment>
<reference evidence="6" key="1">
    <citation type="journal article" date="2023" name="GigaByte">
        <title>Genome assembly of the bearded iris, Iris pallida Lam.</title>
        <authorList>
            <person name="Bruccoleri R.E."/>
            <person name="Oakeley E.J."/>
            <person name="Faust A.M.E."/>
            <person name="Altorfer M."/>
            <person name="Dessus-Babus S."/>
            <person name="Burckhardt D."/>
            <person name="Oertli M."/>
            <person name="Naumann U."/>
            <person name="Petersen F."/>
            <person name="Wong J."/>
        </authorList>
    </citation>
    <scope>NUCLEOTIDE SEQUENCE</scope>
    <source>
        <strain evidence="6">GSM-AAB239-AS_SAM_17_03QT</strain>
    </source>
</reference>
<keyword evidence="4" id="KW-0119">Carbohydrate metabolism</keyword>
<comment type="catalytic activity">
    <reaction evidence="1">
        <text>Hydrolysis of (1-&gt;4)-alpha-D-glucosidic linkages in polysaccharides so as to remove successive maltose units from the non-reducing ends of the chains.</text>
        <dbReference type="EC" id="3.2.1.2"/>
    </reaction>
</comment>
<evidence type="ECO:0000256" key="2">
    <source>
        <dbReference type="ARBA" id="ARBA00005652"/>
    </source>
</evidence>
<evidence type="ECO:0000256" key="4">
    <source>
        <dbReference type="ARBA" id="ARBA00023277"/>
    </source>
</evidence>